<dbReference type="InterPro" id="IPR008253">
    <property type="entry name" value="Marvel"/>
</dbReference>
<sequence length="142" mass="16179">MCLKEFQELGRSLVGSPVFVAKITEIILSLLSIVWIVGSLYPSYHSIFYSEIVYATWYGFLFINIFSLVGYFLSEPLSKKLAVVISLIGAIFHLISAFILIDTWSDIGYRRHLASAVFTVINFVMFVLDTAFFWKYGGNYSM</sequence>
<evidence type="ECO:0000256" key="4">
    <source>
        <dbReference type="ARBA" id="ARBA00023136"/>
    </source>
</evidence>
<dbReference type="EMBL" id="HBUF01210551">
    <property type="protein sequence ID" value="CAG6665419.1"/>
    <property type="molecule type" value="Transcribed_RNA"/>
</dbReference>
<name>A0A8D8M9P4_9HEMI</name>
<keyword evidence="3 6" id="KW-1133">Transmembrane helix</keyword>
<feature type="transmembrane region" description="Helical" evidence="6">
    <location>
        <begin position="12"/>
        <end position="37"/>
    </location>
</feature>
<feature type="domain" description="MARVEL" evidence="7">
    <location>
        <begin position="13"/>
        <end position="138"/>
    </location>
</feature>
<evidence type="ECO:0000256" key="5">
    <source>
        <dbReference type="PROSITE-ProRule" id="PRU00581"/>
    </source>
</evidence>
<dbReference type="EMBL" id="HBUF01047157">
    <property type="protein sequence ID" value="CAG6620177.1"/>
    <property type="molecule type" value="Transcribed_RNA"/>
</dbReference>
<feature type="transmembrane region" description="Helical" evidence="6">
    <location>
        <begin position="81"/>
        <end position="101"/>
    </location>
</feature>
<dbReference type="PROSITE" id="PS51225">
    <property type="entry name" value="MARVEL"/>
    <property type="match status" value="1"/>
</dbReference>
<protein>
    <recommendedName>
        <fullName evidence="7">MARVEL domain-containing protein</fullName>
    </recommendedName>
</protein>
<dbReference type="EMBL" id="HBUF01210552">
    <property type="protein sequence ID" value="CAG6665420.1"/>
    <property type="molecule type" value="Transcribed_RNA"/>
</dbReference>
<dbReference type="AlphaFoldDB" id="A0A8D8M9P4"/>
<proteinExistence type="predicted"/>
<evidence type="ECO:0000256" key="6">
    <source>
        <dbReference type="SAM" id="Phobius"/>
    </source>
</evidence>
<organism evidence="8">
    <name type="scientific">Cacopsylla melanoneura</name>
    <dbReference type="NCBI Taxonomy" id="428564"/>
    <lineage>
        <taxon>Eukaryota</taxon>
        <taxon>Metazoa</taxon>
        <taxon>Ecdysozoa</taxon>
        <taxon>Arthropoda</taxon>
        <taxon>Hexapoda</taxon>
        <taxon>Insecta</taxon>
        <taxon>Pterygota</taxon>
        <taxon>Neoptera</taxon>
        <taxon>Paraneoptera</taxon>
        <taxon>Hemiptera</taxon>
        <taxon>Sternorrhyncha</taxon>
        <taxon>Psylloidea</taxon>
        <taxon>Psyllidae</taxon>
        <taxon>Psyllinae</taxon>
        <taxon>Cacopsylla</taxon>
    </lineage>
</organism>
<evidence type="ECO:0000256" key="1">
    <source>
        <dbReference type="ARBA" id="ARBA00004141"/>
    </source>
</evidence>
<reference evidence="8" key="1">
    <citation type="submission" date="2021-05" db="EMBL/GenBank/DDBJ databases">
        <authorList>
            <person name="Alioto T."/>
            <person name="Alioto T."/>
            <person name="Gomez Garrido J."/>
        </authorList>
    </citation>
    <scope>NUCLEOTIDE SEQUENCE</scope>
</reference>
<dbReference type="EMBL" id="HBUF01552039">
    <property type="protein sequence ID" value="CAG6759259.1"/>
    <property type="molecule type" value="Transcribed_RNA"/>
</dbReference>
<evidence type="ECO:0000256" key="3">
    <source>
        <dbReference type="ARBA" id="ARBA00022989"/>
    </source>
</evidence>
<evidence type="ECO:0000313" key="8">
    <source>
        <dbReference type="EMBL" id="CAG6620177.1"/>
    </source>
</evidence>
<evidence type="ECO:0000256" key="2">
    <source>
        <dbReference type="ARBA" id="ARBA00022692"/>
    </source>
</evidence>
<comment type="subcellular location">
    <subcellularLocation>
        <location evidence="1">Membrane</location>
        <topology evidence="1">Multi-pass membrane protein</topology>
    </subcellularLocation>
</comment>
<feature type="transmembrane region" description="Helical" evidence="6">
    <location>
        <begin position="57"/>
        <end position="74"/>
    </location>
</feature>
<keyword evidence="4 5" id="KW-0472">Membrane</keyword>
<dbReference type="EMBL" id="HBUF01387710">
    <property type="protein sequence ID" value="CAG6732730.1"/>
    <property type="molecule type" value="Transcribed_RNA"/>
</dbReference>
<dbReference type="EMBL" id="HBUF01047156">
    <property type="protein sequence ID" value="CAG6620176.1"/>
    <property type="molecule type" value="Transcribed_RNA"/>
</dbReference>
<dbReference type="GO" id="GO:0016020">
    <property type="term" value="C:membrane"/>
    <property type="evidence" value="ECO:0007669"/>
    <property type="project" value="UniProtKB-SubCell"/>
</dbReference>
<accession>A0A8D8M9P4</accession>
<keyword evidence="2 5" id="KW-0812">Transmembrane</keyword>
<feature type="transmembrane region" description="Helical" evidence="6">
    <location>
        <begin position="113"/>
        <end position="134"/>
    </location>
</feature>
<evidence type="ECO:0000259" key="7">
    <source>
        <dbReference type="PROSITE" id="PS51225"/>
    </source>
</evidence>